<gene>
    <name evidence="4" type="primary">LOC104227926</name>
</gene>
<feature type="compositionally biased region" description="Low complexity" evidence="1">
    <location>
        <begin position="98"/>
        <end position="121"/>
    </location>
</feature>
<feature type="compositionally biased region" description="Low complexity" evidence="1">
    <location>
        <begin position="192"/>
        <end position="216"/>
    </location>
</feature>
<evidence type="ECO:0000313" key="3">
    <source>
        <dbReference type="Proteomes" id="UP000189701"/>
    </source>
</evidence>
<reference evidence="4" key="2">
    <citation type="submission" date="2025-08" db="UniProtKB">
        <authorList>
            <consortium name="RefSeq"/>
        </authorList>
    </citation>
    <scope>IDENTIFICATION</scope>
    <source>
        <tissue evidence="4">Leaf</tissue>
    </source>
</reference>
<accession>A0A1U7WF74</accession>
<dbReference type="Pfam" id="PF03732">
    <property type="entry name" value="Retrotrans_gag"/>
    <property type="match status" value="1"/>
</dbReference>
<feature type="domain" description="Retrotransposon gag" evidence="2">
    <location>
        <begin position="2"/>
        <end position="66"/>
    </location>
</feature>
<dbReference type="RefSeq" id="XP_009778607.1">
    <property type="nucleotide sequence ID" value="XM_009780305.1"/>
</dbReference>
<sequence>MRWSEFADAFVNHFLPAETRAAHAAEFENLNQGSRSVWEYHMEFACLSKYAIHMLPTMEARIVAFAQATENRKLKNRMEREGNRKVRFTGNMGELLGRGRSAFRGGSSGPSQSIAQSSASALRSGPSQQQQWSCLRPSQGNRGSHQWGQSGERSQHQQRSPCPKCGNMHSGICYMELPICCECGAGRGTTQSSSPVAATSSAPSPARVTPAPVGRGAARGGA</sequence>
<feature type="region of interest" description="Disordered" evidence="1">
    <location>
        <begin position="97"/>
        <end position="162"/>
    </location>
</feature>
<dbReference type="Proteomes" id="UP000189701">
    <property type="component" value="Unplaced"/>
</dbReference>
<keyword evidence="3" id="KW-1185">Reference proteome</keyword>
<evidence type="ECO:0000313" key="4">
    <source>
        <dbReference type="RefSeq" id="XP_009778607.1"/>
    </source>
</evidence>
<protein>
    <submittedName>
        <fullName evidence="4">Uncharacterized protein LOC104227926</fullName>
    </submittedName>
</protein>
<evidence type="ECO:0000259" key="2">
    <source>
        <dbReference type="Pfam" id="PF03732"/>
    </source>
</evidence>
<organism evidence="3 4">
    <name type="scientific">Nicotiana sylvestris</name>
    <name type="common">Wood tobacco</name>
    <name type="synonym">South American tobacco</name>
    <dbReference type="NCBI Taxonomy" id="4096"/>
    <lineage>
        <taxon>Eukaryota</taxon>
        <taxon>Viridiplantae</taxon>
        <taxon>Streptophyta</taxon>
        <taxon>Embryophyta</taxon>
        <taxon>Tracheophyta</taxon>
        <taxon>Spermatophyta</taxon>
        <taxon>Magnoliopsida</taxon>
        <taxon>eudicotyledons</taxon>
        <taxon>Gunneridae</taxon>
        <taxon>Pentapetalae</taxon>
        <taxon>asterids</taxon>
        <taxon>lamiids</taxon>
        <taxon>Solanales</taxon>
        <taxon>Solanaceae</taxon>
        <taxon>Nicotianoideae</taxon>
        <taxon>Nicotianeae</taxon>
        <taxon>Nicotiana</taxon>
    </lineage>
</organism>
<proteinExistence type="predicted"/>
<dbReference type="InterPro" id="IPR005162">
    <property type="entry name" value="Retrotrans_gag_dom"/>
</dbReference>
<feature type="region of interest" description="Disordered" evidence="1">
    <location>
        <begin position="188"/>
        <end position="222"/>
    </location>
</feature>
<reference evidence="3" key="1">
    <citation type="journal article" date="2013" name="Genome Biol.">
        <title>Reference genomes and transcriptomes of Nicotiana sylvestris and Nicotiana tomentosiformis.</title>
        <authorList>
            <person name="Sierro N."/>
            <person name="Battey J.N."/>
            <person name="Ouadi S."/>
            <person name="Bovet L."/>
            <person name="Goepfert S."/>
            <person name="Bakaher N."/>
            <person name="Peitsch M.C."/>
            <person name="Ivanov N.V."/>
        </authorList>
    </citation>
    <scope>NUCLEOTIDE SEQUENCE [LARGE SCALE GENOMIC DNA]</scope>
</reference>
<name>A0A1U7WF74_NICSY</name>
<evidence type="ECO:0000256" key="1">
    <source>
        <dbReference type="SAM" id="MobiDB-lite"/>
    </source>
</evidence>
<feature type="compositionally biased region" description="Polar residues" evidence="1">
    <location>
        <begin position="125"/>
        <end position="160"/>
    </location>
</feature>
<dbReference type="AlphaFoldDB" id="A0A1U7WF74"/>